<dbReference type="EMBL" id="CP071090">
    <property type="protein sequence ID" value="QSQ21948.1"/>
    <property type="molecule type" value="Genomic_DNA"/>
</dbReference>
<dbReference type="Proteomes" id="UP000662747">
    <property type="component" value="Chromosome"/>
</dbReference>
<proteinExistence type="predicted"/>
<feature type="region of interest" description="Disordered" evidence="1">
    <location>
        <begin position="51"/>
        <end position="115"/>
    </location>
</feature>
<feature type="compositionally biased region" description="Pro residues" evidence="1">
    <location>
        <begin position="27"/>
        <end position="36"/>
    </location>
</feature>
<reference evidence="2 3" key="1">
    <citation type="submission" date="2021-02" db="EMBL/GenBank/DDBJ databases">
        <title>De Novo genome assembly of isolated myxobacteria.</title>
        <authorList>
            <person name="Stevens D.C."/>
        </authorList>
    </citation>
    <scope>NUCLEOTIDE SEQUENCE [LARGE SCALE GENOMIC DNA]</scope>
    <source>
        <strain evidence="3">SCPEA02</strain>
    </source>
</reference>
<feature type="compositionally biased region" description="Low complexity" evidence="1">
    <location>
        <begin position="17"/>
        <end position="26"/>
    </location>
</feature>
<dbReference type="RefSeq" id="WP_206723525.1">
    <property type="nucleotide sequence ID" value="NZ_CP071090.1"/>
</dbReference>
<protein>
    <submittedName>
        <fullName evidence="2">Uncharacterized protein</fullName>
    </submittedName>
</protein>
<evidence type="ECO:0000256" key="1">
    <source>
        <dbReference type="SAM" id="MobiDB-lite"/>
    </source>
</evidence>
<evidence type="ECO:0000313" key="3">
    <source>
        <dbReference type="Proteomes" id="UP000662747"/>
    </source>
</evidence>
<evidence type="ECO:0000313" key="2">
    <source>
        <dbReference type="EMBL" id="QSQ21948.1"/>
    </source>
</evidence>
<sequence>MARINWGQLLQRRRSGPAAPQTGATPTPRPPAPPAPDVAATKVLRARELPVSELLTGVPPGTTLLPTQAPAPPPEPTAPPEPTVTPAPAPPPPAPRPTPASPPSRVRWGTSTRRE</sequence>
<feature type="region of interest" description="Disordered" evidence="1">
    <location>
        <begin position="1"/>
        <end position="37"/>
    </location>
</feature>
<organism evidence="2 3">
    <name type="scientific">Pyxidicoccus parkwayensis</name>
    <dbReference type="NCBI Taxonomy" id="2813578"/>
    <lineage>
        <taxon>Bacteria</taxon>
        <taxon>Pseudomonadati</taxon>
        <taxon>Myxococcota</taxon>
        <taxon>Myxococcia</taxon>
        <taxon>Myxococcales</taxon>
        <taxon>Cystobacterineae</taxon>
        <taxon>Myxococcaceae</taxon>
        <taxon>Pyxidicoccus</taxon>
    </lineage>
</organism>
<accession>A0ABX7NTA5</accession>
<keyword evidence="3" id="KW-1185">Reference proteome</keyword>
<feature type="compositionally biased region" description="Low complexity" evidence="1">
    <location>
        <begin position="54"/>
        <end position="68"/>
    </location>
</feature>
<feature type="compositionally biased region" description="Pro residues" evidence="1">
    <location>
        <begin position="69"/>
        <end position="102"/>
    </location>
</feature>
<gene>
    <name evidence="2" type="ORF">JY651_43540</name>
</gene>
<name>A0ABX7NTA5_9BACT</name>